<reference evidence="2 3" key="1">
    <citation type="journal article" date="2016" name="Nat. Commun.">
        <title>Thousands of microbial genomes shed light on interconnected biogeochemical processes in an aquifer system.</title>
        <authorList>
            <person name="Anantharaman K."/>
            <person name="Brown C.T."/>
            <person name="Hug L.A."/>
            <person name="Sharon I."/>
            <person name="Castelle C.J."/>
            <person name="Probst A.J."/>
            <person name="Thomas B.C."/>
            <person name="Singh A."/>
            <person name="Wilkins M.J."/>
            <person name="Karaoz U."/>
            <person name="Brodie E.L."/>
            <person name="Williams K.H."/>
            <person name="Hubbard S.S."/>
            <person name="Banfield J.F."/>
        </authorList>
    </citation>
    <scope>NUCLEOTIDE SEQUENCE [LARGE SCALE GENOMIC DNA]</scope>
</reference>
<organism evidence="2 3">
    <name type="scientific">candidate division WWE3 bacterium RIFCSPLOWO2_01_FULL_39_13</name>
    <dbReference type="NCBI Taxonomy" id="1802624"/>
    <lineage>
        <taxon>Bacteria</taxon>
        <taxon>Katanobacteria</taxon>
    </lineage>
</organism>
<evidence type="ECO:0000313" key="3">
    <source>
        <dbReference type="Proteomes" id="UP000178771"/>
    </source>
</evidence>
<dbReference type="GO" id="GO:0016639">
    <property type="term" value="F:oxidoreductase activity, acting on the CH-NH2 group of donors, NAD or NADP as acceptor"/>
    <property type="evidence" value="ECO:0007669"/>
    <property type="project" value="InterPro"/>
</dbReference>
<dbReference type="Gene3D" id="3.40.50.720">
    <property type="entry name" value="NAD(P)-binding Rossmann-like Domain"/>
    <property type="match status" value="1"/>
</dbReference>
<dbReference type="InterPro" id="IPR036291">
    <property type="entry name" value="NAD(P)-bd_dom_sf"/>
</dbReference>
<dbReference type="AlphaFoldDB" id="A0A1F4V2V4"/>
<sequence>MAYLAQERYVSGISNERNLNNNQSKISPEAIIGDIVWQKFGSEIGHIERTGYEITNVIDLSTWFRQLDTRARANGYFGLRDVHERVADDIDSIFHIKLEDTNSSDPLLHDRQVVLIRTKDGKKTIVAIAMYDKTDESLYFGATGNYNLPPNLDSPLAHTLRHSEKLAQTMRKKSHAIGMGHRLGGTKVIVGGNDWINSHTLQVVTGALFSKQGPFPNVITGADVGQTEESLKNMEIGSRLGNGIGQIVGAEKSTLDIPSYIRHSILATYLNLKERLPEYHLPDLRDAYISIQGLGKMGSQIAEMYIEEEVRKLTVTDIALFSDVFPSVPNSHQENIRNTLEKLNRLSRDNNIELEVAYPSEIWDKKADIFSPCSSEEHIISRQKIQRLAKSGVKVVLAGANCPLECSELGSYAQQKFGILIPPEVLSNGGPATAAAFEALRLIYPEEFEGNGDFSKNDLVPHIRKNISAKVQHLIALMQTQSVSLYEAGDFVFHQGQVH</sequence>
<gene>
    <name evidence="2" type="ORF">A2982_03200</name>
</gene>
<dbReference type="PANTHER" id="PTHR42722">
    <property type="entry name" value="LEUCINE DEHYDROGENASE"/>
    <property type="match status" value="1"/>
</dbReference>
<protein>
    <recommendedName>
        <fullName evidence="1">Glutamate/phenylalanine/leucine/valine/L-tryptophan dehydrogenase C-terminal domain-containing protein</fullName>
    </recommendedName>
</protein>
<name>A0A1F4V2V4_UNCKA</name>
<dbReference type="SMART" id="SM00839">
    <property type="entry name" value="ELFV_dehydrog"/>
    <property type="match status" value="1"/>
</dbReference>
<dbReference type="STRING" id="1802624.A2982_03200"/>
<dbReference type="Proteomes" id="UP000178771">
    <property type="component" value="Unassembled WGS sequence"/>
</dbReference>
<evidence type="ECO:0000313" key="2">
    <source>
        <dbReference type="EMBL" id="OGC51556.1"/>
    </source>
</evidence>
<dbReference type="Gene3D" id="3.40.50.10860">
    <property type="entry name" value="Leucine Dehydrogenase, chain A, domain 1"/>
    <property type="match status" value="1"/>
</dbReference>
<dbReference type="GO" id="GO:0006520">
    <property type="term" value="P:amino acid metabolic process"/>
    <property type="evidence" value="ECO:0007669"/>
    <property type="project" value="InterPro"/>
</dbReference>
<dbReference type="PANTHER" id="PTHR42722:SF1">
    <property type="entry name" value="VALINE DEHYDROGENASE"/>
    <property type="match status" value="1"/>
</dbReference>
<dbReference type="SUPFAM" id="SSF51735">
    <property type="entry name" value="NAD(P)-binding Rossmann-fold domains"/>
    <property type="match status" value="1"/>
</dbReference>
<proteinExistence type="predicted"/>
<dbReference type="EMBL" id="MEVH01000019">
    <property type="protein sequence ID" value="OGC51556.1"/>
    <property type="molecule type" value="Genomic_DNA"/>
</dbReference>
<comment type="caution">
    <text evidence="2">The sequence shown here is derived from an EMBL/GenBank/DDBJ whole genome shotgun (WGS) entry which is preliminary data.</text>
</comment>
<evidence type="ECO:0000259" key="1">
    <source>
        <dbReference type="SMART" id="SM00839"/>
    </source>
</evidence>
<dbReference type="Pfam" id="PF00208">
    <property type="entry name" value="ELFV_dehydrog"/>
    <property type="match status" value="1"/>
</dbReference>
<feature type="domain" description="Glutamate/phenylalanine/leucine/valine/L-tryptophan dehydrogenase C-terminal" evidence="1">
    <location>
        <begin position="273"/>
        <end position="498"/>
    </location>
</feature>
<dbReference type="InterPro" id="IPR016211">
    <property type="entry name" value="Glu/Phe/Leu/Val/Trp_DH_bac/arc"/>
</dbReference>
<accession>A0A1F4V2V4</accession>
<dbReference type="InterPro" id="IPR006096">
    <property type="entry name" value="Glu/Leu/Phe/Val/Trp_DH_C"/>
</dbReference>